<name>A0A6M0V799_CLOBO</name>
<dbReference type="Gene3D" id="1.10.260.40">
    <property type="entry name" value="lambda repressor-like DNA-binding domains"/>
    <property type="match status" value="1"/>
</dbReference>
<dbReference type="InterPro" id="IPR001387">
    <property type="entry name" value="Cro/C1-type_HTH"/>
</dbReference>
<feature type="domain" description="HTH cro/C1-type" evidence="2">
    <location>
        <begin position="4"/>
        <end position="58"/>
    </location>
</feature>
<dbReference type="PANTHER" id="PTHR46558:SF11">
    <property type="entry name" value="HTH-TYPE TRANSCRIPTIONAL REGULATOR XRE"/>
    <property type="match status" value="1"/>
</dbReference>
<dbReference type="Pfam" id="PF01381">
    <property type="entry name" value="HTH_3"/>
    <property type="match status" value="1"/>
</dbReference>
<sequence length="121" mass="14124">MGYLEQLREEKEISQKDLANLLHISPSTVGMYEQGRRIPSSEMLSVIATHFKVSVDYLLGRNDNLISNQNNLEDLTRKYLIRIEELKAMINEKLNNWTNNSSENIKTFADMIKIYEFKLNV</sequence>
<dbReference type="EMBL" id="SWOV01000037">
    <property type="protein sequence ID" value="NFF88713.1"/>
    <property type="molecule type" value="Genomic_DNA"/>
</dbReference>
<evidence type="ECO:0000256" key="1">
    <source>
        <dbReference type="ARBA" id="ARBA00023125"/>
    </source>
</evidence>
<dbReference type="AlphaFoldDB" id="A0A6M0V799"/>
<dbReference type="OrthoDB" id="1766270at2"/>
<dbReference type="PANTHER" id="PTHR46558">
    <property type="entry name" value="TRACRIPTIONAL REGULATORY PROTEIN-RELATED-RELATED"/>
    <property type="match status" value="1"/>
</dbReference>
<comment type="caution">
    <text evidence="3">The sequence shown here is derived from an EMBL/GenBank/DDBJ whole genome shotgun (WGS) entry which is preliminary data.</text>
</comment>
<evidence type="ECO:0000313" key="3">
    <source>
        <dbReference type="EMBL" id="NFF88713.1"/>
    </source>
</evidence>
<evidence type="ECO:0000259" key="2">
    <source>
        <dbReference type="PROSITE" id="PS50943"/>
    </source>
</evidence>
<gene>
    <name evidence="3" type="ORF">FC774_12680</name>
</gene>
<proteinExistence type="predicted"/>
<dbReference type="CDD" id="cd00093">
    <property type="entry name" value="HTH_XRE"/>
    <property type="match status" value="1"/>
</dbReference>
<accession>A0A6M0V799</accession>
<keyword evidence="1" id="KW-0238">DNA-binding</keyword>
<dbReference type="Proteomes" id="UP000476820">
    <property type="component" value="Unassembled WGS sequence"/>
</dbReference>
<dbReference type="SMART" id="SM00530">
    <property type="entry name" value="HTH_XRE"/>
    <property type="match status" value="1"/>
</dbReference>
<protein>
    <submittedName>
        <fullName evidence="3">Helix-turn-helix transcriptional regulator</fullName>
    </submittedName>
</protein>
<dbReference type="GO" id="GO:0003677">
    <property type="term" value="F:DNA binding"/>
    <property type="evidence" value="ECO:0007669"/>
    <property type="project" value="UniProtKB-KW"/>
</dbReference>
<dbReference type="SUPFAM" id="SSF47413">
    <property type="entry name" value="lambda repressor-like DNA-binding domains"/>
    <property type="match status" value="1"/>
</dbReference>
<reference evidence="3 4" key="1">
    <citation type="submission" date="2019-04" db="EMBL/GenBank/DDBJ databases">
        <title>Genome sequencing of Clostridium botulinum Groups I-IV and Clostridium butyricum.</title>
        <authorList>
            <person name="Brunt J."/>
            <person name="Van Vliet A.H.M."/>
            <person name="Stringer S.C."/>
            <person name="Carter A.T."/>
            <person name="Peck M.W."/>
        </authorList>
    </citation>
    <scope>NUCLEOTIDE SEQUENCE [LARGE SCALE GENOMIC DNA]</scope>
    <source>
        <strain evidence="3 4">1605</strain>
    </source>
</reference>
<evidence type="ECO:0000313" key="4">
    <source>
        <dbReference type="Proteomes" id="UP000476820"/>
    </source>
</evidence>
<organism evidence="3 4">
    <name type="scientific">Clostridium botulinum</name>
    <dbReference type="NCBI Taxonomy" id="1491"/>
    <lineage>
        <taxon>Bacteria</taxon>
        <taxon>Bacillati</taxon>
        <taxon>Bacillota</taxon>
        <taxon>Clostridia</taxon>
        <taxon>Eubacteriales</taxon>
        <taxon>Clostridiaceae</taxon>
        <taxon>Clostridium</taxon>
    </lineage>
</organism>
<dbReference type="PROSITE" id="PS50943">
    <property type="entry name" value="HTH_CROC1"/>
    <property type="match status" value="1"/>
</dbReference>
<dbReference type="InterPro" id="IPR010982">
    <property type="entry name" value="Lambda_DNA-bd_dom_sf"/>
</dbReference>